<dbReference type="Gene3D" id="2.40.160.10">
    <property type="entry name" value="Porin"/>
    <property type="match status" value="1"/>
</dbReference>
<comment type="caution">
    <text evidence="1">The sequence shown here is derived from an EMBL/GenBank/DDBJ whole genome shotgun (WGS) entry which is preliminary data.</text>
</comment>
<organism evidence="1 2">
    <name type="scientific">Blepharisma stoltei</name>
    <dbReference type="NCBI Taxonomy" id="1481888"/>
    <lineage>
        <taxon>Eukaryota</taxon>
        <taxon>Sar</taxon>
        <taxon>Alveolata</taxon>
        <taxon>Ciliophora</taxon>
        <taxon>Postciliodesmatophora</taxon>
        <taxon>Heterotrichea</taxon>
        <taxon>Heterotrichida</taxon>
        <taxon>Blepharismidae</taxon>
        <taxon>Blepharisma</taxon>
    </lineage>
</organism>
<evidence type="ECO:0000313" key="2">
    <source>
        <dbReference type="Proteomes" id="UP001162131"/>
    </source>
</evidence>
<keyword evidence="2" id="KW-1185">Reference proteome</keyword>
<reference evidence="1" key="1">
    <citation type="submission" date="2021-09" db="EMBL/GenBank/DDBJ databases">
        <authorList>
            <consortium name="AG Swart"/>
            <person name="Singh M."/>
            <person name="Singh A."/>
            <person name="Seah K."/>
            <person name="Emmerich C."/>
        </authorList>
    </citation>
    <scope>NUCLEOTIDE SEQUENCE</scope>
    <source>
        <strain evidence="1">ATCC30299</strain>
    </source>
</reference>
<dbReference type="EMBL" id="CAJZBQ010000018">
    <property type="protein sequence ID" value="CAG9317302.1"/>
    <property type="molecule type" value="Genomic_DNA"/>
</dbReference>
<dbReference type="GO" id="GO:0055085">
    <property type="term" value="P:transmembrane transport"/>
    <property type="evidence" value="ECO:0007669"/>
    <property type="project" value="InterPro"/>
</dbReference>
<evidence type="ECO:0000313" key="1">
    <source>
        <dbReference type="EMBL" id="CAG9317302.1"/>
    </source>
</evidence>
<dbReference type="AlphaFoldDB" id="A0AAU9IUE7"/>
<proteinExistence type="predicted"/>
<protein>
    <recommendedName>
        <fullName evidence="3">LAGLIDADG homing endonuclease</fullName>
    </recommendedName>
</protein>
<sequence length="308" mass="34849">MGDIPGYSKIEENQKKCLKQGFSNNLIFQFDQNIGFKTRFDTKAFLQGSVKGSVICSKNDDGQVFFLGIQDLNAAYKSWFIQHKYFTNLNSSTKLDYHYNPYKISFKTNKENHERNYSASIKYKSSEINSQLTVLSTKLMDFWAVKPIGIYGLGFRIGYNYGLKQLENKSIAVWWSDKKSNAALKYLNQTKNSLLKEGIAAYISHKINQSLTCAASLKLLHNHSADIKFVLQYDAGKNKIIKVRVGGNGVFGLNISQKLNDFLEISVCHQFSIKAISNGLEPISNLGIKLEITSKYIDKVQPCFAPNL</sequence>
<dbReference type="GO" id="GO:0005741">
    <property type="term" value="C:mitochondrial outer membrane"/>
    <property type="evidence" value="ECO:0007669"/>
    <property type="project" value="InterPro"/>
</dbReference>
<evidence type="ECO:0008006" key="3">
    <source>
        <dbReference type="Google" id="ProtNLM"/>
    </source>
</evidence>
<name>A0AAU9IUE7_9CILI</name>
<dbReference type="Proteomes" id="UP001162131">
    <property type="component" value="Unassembled WGS sequence"/>
</dbReference>
<dbReference type="InterPro" id="IPR027246">
    <property type="entry name" value="Porin_Euk/Tom40"/>
</dbReference>
<gene>
    <name evidence="1" type="ORF">BSTOLATCC_MIC18554</name>
</gene>
<dbReference type="Pfam" id="PF01459">
    <property type="entry name" value="Porin_3"/>
    <property type="match status" value="1"/>
</dbReference>
<accession>A0AAU9IUE7</accession>
<dbReference type="InterPro" id="IPR023614">
    <property type="entry name" value="Porin_dom_sf"/>
</dbReference>